<dbReference type="AlphaFoldDB" id="A0A225DCZ3"/>
<gene>
    <name evidence="2" type="ORF">FRUB_05915</name>
</gene>
<accession>A0A225DCZ3</accession>
<sequence length="122" mass="13634">MGHGTRVQTATIICPAVTRAMHRVRGSEIVWLSNPMKDESARPHSPTTRPGLAPNCPRDTSQLPRTRGTIHQLCVDPVRSRRIRPARVPARITEDTRSCPARSPGWTRSSNTPKFGRRFSIT</sequence>
<comment type="caution">
    <text evidence="2">The sequence shown here is derived from an EMBL/GenBank/DDBJ whole genome shotgun (WGS) entry which is preliminary data.</text>
</comment>
<evidence type="ECO:0000256" key="1">
    <source>
        <dbReference type="SAM" id="MobiDB-lite"/>
    </source>
</evidence>
<feature type="region of interest" description="Disordered" evidence="1">
    <location>
        <begin position="85"/>
        <end position="122"/>
    </location>
</feature>
<evidence type="ECO:0000313" key="2">
    <source>
        <dbReference type="EMBL" id="OWK39352.1"/>
    </source>
</evidence>
<reference evidence="3" key="1">
    <citation type="submission" date="2017-06" db="EMBL/GenBank/DDBJ databases">
        <title>Genome analysis of Fimbriiglobus ruber SP5, the first member of the order Planctomycetales with confirmed chitinolytic capability.</title>
        <authorList>
            <person name="Ravin N.V."/>
            <person name="Rakitin A.L."/>
            <person name="Ivanova A.A."/>
            <person name="Beletsky A.V."/>
            <person name="Kulichevskaya I.S."/>
            <person name="Mardanov A.V."/>
            <person name="Dedysh S.N."/>
        </authorList>
    </citation>
    <scope>NUCLEOTIDE SEQUENCE [LARGE SCALE GENOMIC DNA]</scope>
    <source>
        <strain evidence="3">SP5</strain>
    </source>
</reference>
<keyword evidence="3" id="KW-1185">Reference proteome</keyword>
<proteinExistence type="predicted"/>
<protein>
    <submittedName>
        <fullName evidence="2">Uncharacterized protein</fullName>
    </submittedName>
</protein>
<dbReference type="Proteomes" id="UP000214646">
    <property type="component" value="Unassembled WGS sequence"/>
</dbReference>
<feature type="region of interest" description="Disordered" evidence="1">
    <location>
        <begin position="35"/>
        <end position="64"/>
    </location>
</feature>
<dbReference type="EMBL" id="NIDE01000010">
    <property type="protein sequence ID" value="OWK39352.1"/>
    <property type="molecule type" value="Genomic_DNA"/>
</dbReference>
<name>A0A225DCZ3_9BACT</name>
<evidence type="ECO:0000313" key="3">
    <source>
        <dbReference type="Proteomes" id="UP000214646"/>
    </source>
</evidence>
<organism evidence="2 3">
    <name type="scientific">Fimbriiglobus ruber</name>
    <dbReference type="NCBI Taxonomy" id="1908690"/>
    <lineage>
        <taxon>Bacteria</taxon>
        <taxon>Pseudomonadati</taxon>
        <taxon>Planctomycetota</taxon>
        <taxon>Planctomycetia</taxon>
        <taxon>Gemmatales</taxon>
        <taxon>Gemmataceae</taxon>
        <taxon>Fimbriiglobus</taxon>
    </lineage>
</organism>